<sequence>MPVVMVAVMLGMVGLMLLGSTNPNPSMLIFPVFMVLSMLMMFAPTSSEDPDEIRRVYLRHLGVLGEQARGVAVAQKEYEEFCHPAPHSLWSLVDSPRLWERVRGDADVLTVRVGTGVTPLATPIVIPEMGAQEDLDPVCLIAFRHTVQASRAVHGVPLTVDLTAFPFIGIVEGDEGEDSAPGGDSVRDLARAIIASAAFFHGPELLGIDVCGRCATEWESVKWLPHNRDPYSAPWTILVVDDVPGEQQAASADPNVLETRIAAAAGTVICIVVGSNSSTELGQMCWQDGLVLYSHGDPQEGECASAGASAHAPRNRGDRSFSPRVGQRTSRERVWSAGAGEPSATHGRSRTRNTQLGVATEGGEQVIGLADGVTEAEFDQLVRAIGAYDRPGSGYEAIASSGELLPMLGVSTPTRLPLGQLWERDEHYLLAVPIGADEEGRPVVLDMKESALGGVGPHGLCIGATGSGKSELLKTLVVSLALTHSPADLNLILVDFKGGATFLELGKLPHTSAVITNLAEEQTLVGRMQEAISGEMNRRQEVLRAAGNIPNIGAYAHKAAHDPSLPPLPHLVIIIDEFSELLGQHPDFAELFVAVGRLGRSLGVHLLLASQRLEEGRLRGLDSHLSYRIGLKTFSASESRQVIGTADAYHLPAKPGSGYMKTDADELIRFTASYVSGPVKEATVASDEEVRVQLFTGWREADPVGSDTAAEQNQAGTDAGACGNSADKADGGSAAGSPATGGPAGGGSAAGGTAGNEAVQASDTAAAPPETLVDRVVAACSAEAEAQELVAHQVWLPPLPPVVPLGAVLGGGTAAAGGTSGATGSSAGHSSPSTSAEKRGGLAATIGIIDRPYEQRQDPFVLPLNGAAGHLAICGGPQSGKTTAVRSLVLSCATTHTTADIAFYILDLGGADLAELSSLPHVAGVVGKQNKETVDRVFAEVTQLIDDATTSGGSGSPTPTRETFLIIDGFHIIRADFEEHLDTVARIASDGLGAGVHLIITTHRWSELRPAIRDLIGGRIELHLADPLDSLIDRKAQERVPALPGRGLTPDGESMLIALSSGEDIHHVHELAAGQPPVPQLRLMPTTLTSSELPGPEGAPGGHITIPLGIGGARLAPSMWQPGVSQHLLALGARGCGKTSLMELVGQSLSCIGHDVARLIVLDPRRSLLGTFPQDMLAGYAATADTMATLVENLAVTLSTRMPSAEVSPQELRERSWWSGPDLFLLVDDCHLIADHIFQPLHPYLPHARDVGLHIVLSRKAGAFSRALYTPLISGIMDAQPDILIYSADPADGPIAGVKTTVAAPGRAQLVRESARVGPIQVALPHAETTQ</sequence>
<dbReference type="PANTHER" id="PTHR22683:SF1">
    <property type="entry name" value="TYPE VII SECRETION SYSTEM PROTEIN ESSC"/>
    <property type="match status" value="1"/>
</dbReference>
<evidence type="ECO:0000256" key="10">
    <source>
        <dbReference type="SAM" id="MobiDB-lite"/>
    </source>
</evidence>
<evidence type="ECO:0000256" key="8">
    <source>
        <dbReference type="ARBA" id="ARBA00023136"/>
    </source>
</evidence>
<proteinExistence type="predicted"/>
<reference evidence="12 13" key="1">
    <citation type="submission" date="2009-01" db="EMBL/GenBank/DDBJ databases">
        <authorList>
            <person name="Qin X."/>
            <person name="Bachman B."/>
            <person name="Battles P."/>
            <person name="Bell A."/>
            <person name="Bess C."/>
            <person name="Bickham C."/>
            <person name="Chaboub L."/>
            <person name="Chen D."/>
            <person name="Coyle M."/>
            <person name="Deiros D.R."/>
            <person name="Dinh H."/>
            <person name="Forbes L."/>
            <person name="Fowler G."/>
            <person name="Francisco L."/>
            <person name="Fu Q."/>
            <person name="Gubbala S."/>
            <person name="Hale W."/>
            <person name="Han Y."/>
            <person name="Hemphill L."/>
            <person name="Highlander S.K."/>
            <person name="Hirani K."/>
            <person name="Hogues M."/>
            <person name="Jackson L."/>
            <person name="Jakkamsetti A."/>
            <person name="Javaid M."/>
            <person name="Jiang H."/>
            <person name="Korchina V."/>
            <person name="Kovar C."/>
            <person name="Lara F."/>
            <person name="Lee S."/>
            <person name="Mata R."/>
            <person name="Mathew T."/>
            <person name="Moen C."/>
            <person name="Morales K."/>
            <person name="Munidasa M."/>
            <person name="Nazareth L."/>
            <person name="Ngo R."/>
            <person name="Nguyen L."/>
            <person name="Okwuonu G."/>
            <person name="Ongeri F."/>
            <person name="Patil S."/>
            <person name="Petrosino J."/>
            <person name="Pham C."/>
            <person name="Pham P."/>
            <person name="Pu L.-L."/>
            <person name="Puazo M."/>
            <person name="Raj R."/>
            <person name="Reid J."/>
            <person name="Rouhana J."/>
            <person name="Saada N."/>
            <person name="Shang Y."/>
            <person name="Simmons D."/>
            <person name="Thornton R."/>
            <person name="Warren J."/>
            <person name="Weissenberger G."/>
            <person name="Zhang J."/>
            <person name="Zhang L."/>
            <person name="Zhou C."/>
            <person name="Zhu D."/>
            <person name="Muzny D."/>
            <person name="Worley K."/>
            <person name="Gibbs R."/>
        </authorList>
    </citation>
    <scope>NUCLEOTIDE SEQUENCE [LARGE SCALE GENOMIC DNA]</scope>
    <source>
        <strain evidence="12 13">ATCC 51866</strain>
    </source>
</reference>
<evidence type="ECO:0000256" key="5">
    <source>
        <dbReference type="ARBA" id="ARBA00022741"/>
    </source>
</evidence>
<feature type="binding site" evidence="9">
    <location>
        <begin position="875"/>
        <end position="882"/>
    </location>
    <ligand>
        <name>ATP</name>
        <dbReference type="ChEBI" id="CHEBI:30616"/>
    </ligand>
</feature>
<evidence type="ECO:0000256" key="9">
    <source>
        <dbReference type="PROSITE-ProRule" id="PRU00289"/>
    </source>
</evidence>
<feature type="region of interest" description="Disordered" evidence="10">
    <location>
        <begin position="816"/>
        <end position="839"/>
    </location>
</feature>
<evidence type="ECO:0000313" key="12">
    <source>
        <dbReference type="EMBL" id="EEI63452.1"/>
    </source>
</evidence>
<keyword evidence="5 9" id="KW-0547">Nucleotide-binding</keyword>
<feature type="compositionally biased region" description="Gly residues" evidence="10">
    <location>
        <begin position="742"/>
        <end position="754"/>
    </location>
</feature>
<keyword evidence="4" id="KW-0677">Repeat</keyword>
<keyword evidence="7" id="KW-1133">Transmembrane helix</keyword>
<dbReference type="SUPFAM" id="SSF52540">
    <property type="entry name" value="P-loop containing nucleoside triphosphate hydrolases"/>
    <property type="match status" value="3"/>
</dbReference>
<dbReference type="InterPro" id="IPR002543">
    <property type="entry name" value="FtsK_dom"/>
</dbReference>
<comment type="subcellular location">
    <subcellularLocation>
        <location evidence="1">Cell membrane</location>
        <topology evidence="1">Multi-pass membrane protein</topology>
    </subcellularLocation>
</comment>
<dbReference type="Pfam" id="PF01580">
    <property type="entry name" value="FtsK_SpoIIIE"/>
    <property type="match status" value="2"/>
</dbReference>
<dbReference type="NCBIfam" id="TIGR03924">
    <property type="entry name" value="T7SS_EccC_a"/>
    <property type="match status" value="1"/>
</dbReference>
<dbReference type="Gene3D" id="3.40.50.300">
    <property type="entry name" value="P-loop containing nucleotide triphosphate hydrolases"/>
    <property type="match status" value="3"/>
</dbReference>
<evidence type="ECO:0000256" key="7">
    <source>
        <dbReference type="ARBA" id="ARBA00022989"/>
    </source>
</evidence>
<dbReference type="InterPro" id="IPR003593">
    <property type="entry name" value="AAA+_ATPase"/>
</dbReference>
<gene>
    <name evidence="12" type="primary">eccCa</name>
    <name evidence="12" type="ORF">HMPREF0293_1093</name>
</gene>
<dbReference type="SMART" id="SM00382">
    <property type="entry name" value="AAA"/>
    <property type="match status" value="3"/>
</dbReference>
<keyword evidence="6 9" id="KW-0067">ATP-binding</keyword>
<accession>A0ABM9XQJ8</accession>
<protein>
    <submittedName>
        <fullName evidence="12">Type VII secretion protein EccCa</fullName>
    </submittedName>
</protein>
<keyword evidence="3" id="KW-0812">Transmembrane</keyword>
<feature type="compositionally biased region" description="Low complexity" evidence="10">
    <location>
        <begin position="723"/>
        <end position="741"/>
    </location>
</feature>
<dbReference type="PROSITE" id="PS50901">
    <property type="entry name" value="FTSK"/>
    <property type="match status" value="2"/>
</dbReference>
<keyword evidence="8" id="KW-0472">Membrane</keyword>
<feature type="domain" description="FtsK" evidence="11">
    <location>
        <begin position="440"/>
        <end position="640"/>
    </location>
</feature>
<evidence type="ECO:0000256" key="4">
    <source>
        <dbReference type="ARBA" id="ARBA00022737"/>
    </source>
</evidence>
<keyword evidence="13" id="KW-1185">Reference proteome</keyword>
<feature type="region of interest" description="Disordered" evidence="10">
    <location>
        <begin position="702"/>
        <end position="765"/>
    </location>
</feature>
<evidence type="ECO:0000256" key="3">
    <source>
        <dbReference type="ARBA" id="ARBA00022692"/>
    </source>
</evidence>
<organism evidence="12 13">
    <name type="scientific">Corynebacterium glucuronolyticum ATCC 51866</name>
    <dbReference type="NCBI Taxonomy" id="548478"/>
    <lineage>
        <taxon>Bacteria</taxon>
        <taxon>Bacillati</taxon>
        <taxon>Actinomycetota</taxon>
        <taxon>Actinomycetes</taxon>
        <taxon>Mycobacteriales</taxon>
        <taxon>Corynebacteriaceae</taxon>
        <taxon>Corynebacterium</taxon>
    </lineage>
</organism>
<dbReference type="EMBL" id="ACHF01000028">
    <property type="protein sequence ID" value="EEI63452.1"/>
    <property type="molecule type" value="Genomic_DNA"/>
</dbReference>
<dbReference type="NCBIfam" id="TIGR03925">
    <property type="entry name" value="T7SS_EccC_b"/>
    <property type="match status" value="1"/>
</dbReference>
<evidence type="ECO:0000313" key="13">
    <source>
        <dbReference type="Proteomes" id="UP000006237"/>
    </source>
</evidence>
<dbReference type="Proteomes" id="UP000006237">
    <property type="component" value="Unassembled WGS sequence"/>
</dbReference>
<dbReference type="RefSeq" id="WP_005394898.1">
    <property type="nucleotide sequence ID" value="NZ_GG667036.1"/>
</dbReference>
<evidence type="ECO:0000259" key="11">
    <source>
        <dbReference type="PROSITE" id="PS50901"/>
    </source>
</evidence>
<feature type="binding site" evidence="9">
    <location>
        <begin position="463"/>
        <end position="470"/>
    </location>
    <ligand>
        <name>ATP</name>
        <dbReference type="ChEBI" id="CHEBI:30616"/>
    </ligand>
</feature>
<feature type="domain" description="FtsK" evidence="11">
    <location>
        <begin position="857"/>
        <end position="1031"/>
    </location>
</feature>
<name>A0ABM9XQJ8_9CORY</name>
<feature type="region of interest" description="Disordered" evidence="10">
    <location>
        <begin position="302"/>
        <end position="352"/>
    </location>
</feature>
<keyword evidence="2" id="KW-1003">Cell membrane</keyword>
<feature type="compositionally biased region" description="Low complexity" evidence="10">
    <location>
        <begin position="822"/>
        <end position="835"/>
    </location>
</feature>
<evidence type="ECO:0000256" key="1">
    <source>
        <dbReference type="ARBA" id="ARBA00004651"/>
    </source>
</evidence>
<evidence type="ECO:0000256" key="2">
    <source>
        <dbReference type="ARBA" id="ARBA00022475"/>
    </source>
</evidence>
<comment type="caution">
    <text evidence="12">The sequence shown here is derived from an EMBL/GenBank/DDBJ whole genome shotgun (WGS) entry which is preliminary data.</text>
</comment>
<dbReference type="InterPro" id="IPR023836">
    <property type="entry name" value="EccCa-like_Actinobacteria"/>
</dbReference>
<dbReference type="PANTHER" id="PTHR22683">
    <property type="entry name" value="SPORULATION PROTEIN RELATED"/>
    <property type="match status" value="1"/>
</dbReference>
<evidence type="ECO:0000256" key="6">
    <source>
        <dbReference type="ARBA" id="ARBA00022840"/>
    </source>
</evidence>
<dbReference type="InterPro" id="IPR050206">
    <property type="entry name" value="FtsK/SpoIIIE/SftA"/>
</dbReference>
<dbReference type="InterPro" id="IPR027417">
    <property type="entry name" value="P-loop_NTPase"/>
</dbReference>
<dbReference type="InterPro" id="IPR023837">
    <property type="entry name" value="EccCb-like_Actinobacteria"/>
</dbReference>